<evidence type="ECO:0000256" key="10">
    <source>
        <dbReference type="HAMAP-Rule" id="MF_01820"/>
    </source>
</evidence>
<dbReference type="EC" id="3.6.1.-" evidence="10"/>
<dbReference type="Gene3D" id="2.40.50.140">
    <property type="entry name" value="Nucleic acid-binding proteins"/>
    <property type="match status" value="1"/>
</dbReference>
<dbReference type="InterPro" id="IPR010914">
    <property type="entry name" value="RsgA_GTPase_dom"/>
</dbReference>
<dbReference type="InterPro" id="IPR027417">
    <property type="entry name" value="P-loop_NTPase"/>
</dbReference>
<dbReference type="InterPro" id="IPR031944">
    <property type="entry name" value="RsgA_N"/>
</dbReference>
<evidence type="ECO:0000259" key="12">
    <source>
        <dbReference type="PROSITE" id="PS51721"/>
    </source>
</evidence>
<dbReference type="InterPro" id="IPR012340">
    <property type="entry name" value="NA-bd_OB-fold"/>
</dbReference>
<dbReference type="SUPFAM" id="SSF52540">
    <property type="entry name" value="P-loop containing nucleoside triphosphate hydrolases"/>
    <property type="match status" value="1"/>
</dbReference>
<evidence type="ECO:0000256" key="5">
    <source>
        <dbReference type="ARBA" id="ARBA00022741"/>
    </source>
</evidence>
<keyword evidence="1 10" id="KW-0963">Cytoplasm</keyword>
<dbReference type="GO" id="GO:0005525">
    <property type="term" value="F:GTP binding"/>
    <property type="evidence" value="ECO:0007669"/>
    <property type="project" value="UniProtKB-UniRule"/>
</dbReference>
<keyword evidence="6 10" id="KW-0378">Hydrolase</keyword>
<keyword evidence="3 10" id="KW-0479">Metal-binding</keyword>
<dbReference type="Gene3D" id="3.40.50.300">
    <property type="entry name" value="P-loop containing nucleotide triphosphate hydrolases"/>
    <property type="match status" value="1"/>
</dbReference>
<evidence type="ECO:0000256" key="3">
    <source>
        <dbReference type="ARBA" id="ARBA00022723"/>
    </source>
</evidence>
<evidence type="ECO:0000256" key="7">
    <source>
        <dbReference type="ARBA" id="ARBA00022833"/>
    </source>
</evidence>
<evidence type="ECO:0000256" key="8">
    <source>
        <dbReference type="ARBA" id="ARBA00022884"/>
    </source>
</evidence>
<evidence type="ECO:0000256" key="9">
    <source>
        <dbReference type="ARBA" id="ARBA00023134"/>
    </source>
</evidence>
<comment type="subunit">
    <text evidence="10">Monomer. Associates with 30S ribosomal subunit, binds 16S rRNA.</text>
</comment>
<dbReference type="GO" id="GO:0042274">
    <property type="term" value="P:ribosomal small subunit biogenesis"/>
    <property type="evidence" value="ECO:0007669"/>
    <property type="project" value="UniProtKB-UniRule"/>
</dbReference>
<proteinExistence type="inferred from homology"/>
<dbReference type="SUPFAM" id="SSF50249">
    <property type="entry name" value="Nucleic acid-binding proteins"/>
    <property type="match status" value="1"/>
</dbReference>
<evidence type="ECO:0000313" key="14">
    <source>
        <dbReference type="Proteomes" id="UP000184035"/>
    </source>
</evidence>
<dbReference type="EMBL" id="FQVM01000006">
    <property type="protein sequence ID" value="SHE60308.1"/>
    <property type="molecule type" value="Genomic_DNA"/>
</dbReference>
<dbReference type="RefSeq" id="WP_072893829.1">
    <property type="nucleotide sequence ID" value="NZ_FQVM01000006.1"/>
</dbReference>
<dbReference type="Proteomes" id="UP000184035">
    <property type="component" value="Unassembled WGS sequence"/>
</dbReference>
<comment type="function">
    <text evidence="10">One of several proteins that assist in the late maturation steps of the functional core of the 30S ribosomal subunit. Helps release RbfA from mature subunits. May play a role in the assembly of ribosomal proteins into the subunit. Circularly permuted GTPase that catalyzes slow GTP hydrolysis, GTPase activity is stimulated by the 30S ribosomal subunit.</text>
</comment>
<dbReference type="AlphaFoldDB" id="A0A1M4UUF0"/>
<dbReference type="Gene3D" id="1.10.40.50">
    <property type="entry name" value="Probable gtpase engc, domain 3"/>
    <property type="match status" value="1"/>
</dbReference>
<dbReference type="GO" id="GO:0005737">
    <property type="term" value="C:cytoplasm"/>
    <property type="evidence" value="ECO:0007669"/>
    <property type="project" value="UniProtKB-SubCell"/>
</dbReference>
<keyword evidence="8 10" id="KW-0694">RNA-binding</keyword>
<keyword evidence="7 10" id="KW-0862">Zinc</keyword>
<keyword evidence="4 10" id="KW-0699">rRNA-binding</keyword>
<dbReference type="CDD" id="cd04466">
    <property type="entry name" value="S1_YloQ_GTPase"/>
    <property type="match status" value="1"/>
</dbReference>
<organism evidence="13 14">
    <name type="scientific">Clostridium fallax</name>
    <dbReference type="NCBI Taxonomy" id="1533"/>
    <lineage>
        <taxon>Bacteria</taxon>
        <taxon>Bacillati</taxon>
        <taxon>Bacillota</taxon>
        <taxon>Clostridia</taxon>
        <taxon>Eubacteriales</taxon>
        <taxon>Clostridiaceae</taxon>
        <taxon>Clostridium</taxon>
    </lineage>
</organism>
<feature type="binding site" evidence="10">
    <location>
        <begin position="110"/>
        <end position="113"/>
    </location>
    <ligand>
        <name>GTP</name>
        <dbReference type="ChEBI" id="CHEBI:37565"/>
    </ligand>
</feature>
<feature type="binding site" evidence="10">
    <location>
        <begin position="161"/>
        <end position="169"/>
    </location>
    <ligand>
        <name>GTP</name>
        <dbReference type="ChEBI" id="CHEBI:37565"/>
    </ligand>
</feature>
<dbReference type="Pfam" id="PF16745">
    <property type="entry name" value="RsgA_N"/>
    <property type="match status" value="1"/>
</dbReference>
<dbReference type="NCBIfam" id="TIGR00157">
    <property type="entry name" value="ribosome small subunit-dependent GTPase A"/>
    <property type="match status" value="1"/>
</dbReference>
<sequence length="289" mass="33052">MTGRIIKGIGGFYYIKVEDRIIECKARGKFRHNSMKPMVGDYVEISLDKDKGVIEKILDRNSELIRPTVSNVTQAYVVFAIKNPDINYDLLNRFLVLCENSNIHAIVCLNKIDLCTEEEKLEVKRKINDIGYEVLFINAKTGEGIETLFNRLENQTTVLCGPSGVGKSTLINMLTGKDHMETGKVSDKIGRGKHTTRHSELIEIKNGYLVDTPGFSTIDINFIDKDQLKYCFPEFNDYNGKCKFNGCNHYKEPGCAVKEAVEQGKINSNRYDFYIKTLEEIINRRKNKW</sequence>
<dbReference type="GO" id="GO:0003924">
    <property type="term" value="F:GTPase activity"/>
    <property type="evidence" value="ECO:0007669"/>
    <property type="project" value="UniProtKB-UniRule"/>
</dbReference>
<comment type="subcellular location">
    <subcellularLocation>
        <location evidence="10">Cytoplasm</location>
    </subcellularLocation>
</comment>
<evidence type="ECO:0000256" key="6">
    <source>
        <dbReference type="ARBA" id="ARBA00022801"/>
    </source>
</evidence>
<dbReference type="PANTHER" id="PTHR32120">
    <property type="entry name" value="SMALL RIBOSOMAL SUBUNIT BIOGENESIS GTPASE RSGA"/>
    <property type="match status" value="1"/>
</dbReference>
<dbReference type="CDD" id="cd01854">
    <property type="entry name" value="YjeQ_EngC"/>
    <property type="match status" value="1"/>
</dbReference>
<feature type="domain" description="CP-type G" evidence="12">
    <location>
        <begin position="61"/>
        <end position="218"/>
    </location>
</feature>
<evidence type="ECO:0000259" key="11">
    <source>
        <dbReference type="PROSITE" id="PS50936"/>
    </source>
</evidence>
<keyword evidence="2 10" id="KW-0690">Ribosome biogenesis</keyword>
<gene>
    <name evidence="10" type="primary">rsgA</name>
    <name evidence="13" type="ORF">SAMN05443638_1069</name>
</gene>
<accession>A0A1M4UUF0</accession>
<keyword evidence="14" id="KW-1185">Reference proteome</keyword>
<dbReference type="Pfam" id="PF03193">
    <property type="entry name" value="RsgA_GTPase"/>
    <property type="match status" value="1"/>
</dbReference>
<dbReference type="HAMAP" id="MF_01820">
    <property type="entry name" value="GTPase_RsgA"/>
    <property type="match status" value="1"/>
</dbReference>
<feature type="domain" description="EngC GTPase" evidence="11">
    <location>
        <begin position="70"/>
        <end position="216"/>
    </location>
</feature>
<comment type="similarity">
    <text evidence="10">Belongs to the TRAFAC class YlqF/YawG GTPase family. RsgA subfamily.</text>
</comment>
<keyword evidence="9 10" id="KW-0342">GTP-binding</keyword>
<feature type="binding site" evidence="10">
    <location>
        <position position="242"/>
    </location>
    <ligand>
        <name>Zn(2+)</name>
        <dbReference type="ChEBI" id="CHEBI:29105"/>
    </ligand>
</feature>
<dbReference type="GO" id="GO:0019843">
    <property type="term" value="F:rRNA binding"/>
    <property type="evidence" value="ECO:0007669"/>
    <property type="project" value="UniProtKB-KW"/>
</dbReference>
<reference evidence="13 14" key="1">
    <citation type="submission" date="2016-11" db="EMBL/GenBank/DDBJ databases">
        <authorList>
            <person name="Jaros S."/>
            <person name="Januszkiewicz K."/>
            <person name="Wedrychowicz H."/>
        </authorList>
    </citation>
    <scope>NUCLEOTIDE SEQUENCE [LARGE SCALE GENOMIC DNA]</scope>
    <source>
        <strain evidence="13 14">DSM 2631</strain>
    </source>
</reference>
<evidence type="ECO:0000313" key="13">
    <source>
        <dbReference type="EMBL" id="SHE60308.1"/>
    </source>
</evidence>
<evidence type="ECO:0000256" key="4">
    <source>
        <dbReference type="ARBA" id="ARBA00022730"/>
    </source>
</evidence>
<dbReference type="InterPro" id="IPR030378">
    <property type="entry name" value="G_CP_dom"/>
</dbReference>
<dbReference type="OrthoDB" id="9809485at2"/>
<feature type="binding site" evidence="10">
    <location>
        <position position="247"/>
    </location>
    <ligand>
        <name>Zn(2+)</name>
        <dbReference type="ChEBI" id="CHEBI:29105"/>
    </ligand>
</feature>
<feature type="binding site" evidence="10">
    <location>
        <position position="255"/>
    </location>
    <ligand>
        <name>Zn(2+)</name>
        <dbReference type="ChEBI" id="CHEBI:29105"/>
    </ligand>
</feature>
<name>A0A1M4UUF0_9CLOT</name>
<dbReference type="PROSITE" id="PS50936">
    <property type="entry name" value="ENGC_GTPASE"/>
    <property type="match status" value="1"/>
</dbReference>
<dbReference type="PROSITE" id="PS51721">
    <property type="entry name" value="G_CP"/>
    <property type="match status" value="1"/>
</dbReference>
<dbReference type="InterPro" id="IPR004881">
    <property type="entry name" value="Ribosome_biogen_GTPase_RsgA"/>
</dbReference>
<dbReference type="PANTHER" id="PTHR32120:SF11">
    <property type="entry name" value="SMALL RIBOSOMAL SUBUNIT BIOGENESIS GTPASE RSGA 1, MITOCHONDRIAL-RELATED"/>
    <property type="match status" value="1"/>
</dbReference>
<feature type="binding site" evidence="10">
    <location>
        <position position="249"/>
    </location>
    <ligand>
        <name>Zn(2+)</name>
        <dbReference type="ChEBI" id="CHEBI:29105"/>
    </ligand>
</feature>
<keyword evidence="5 10" id="KW-0547">Nucleotide-binding</keyword>
<evidence type="ECO:0000256" key="1">
    <source>
        <dbReference type="ARBA" id="ARBA00022490"/>
    </source>
</evidence>
<protein>
    <recommendedName>
        <fullName evidence="10">Small ribosomal subunit biogenesis GTPase RsgA</fullName>
        <ecNumber evidence="10">3.6.1.-</ecNumber>
    </recommendedName>
</protein>
<dbReference type="GO" id="GO:0046872">
    <property type="term" value="F:metal ion binding"/>
    <property type="evidence" value="ECO:0007669"/>
    <property type="project" value="UniProtKB-KW"/>
</dbReference>
<dbReference type="STRING" id="1533.SAMN05443638_1069"/>
<comment type="cofactor">
    <cofactor evidence="10">
        <name>Zn(2+)</name>
        <dbReference type="ChEBI" id="CHEBI:29105"/>
    </cofactor>
    <text evidence="10">Binds 1 zinc ion per subunit.</text>
</comment>
<evidence type="ECO:0000256" key="2">
    <source>
        <dbReference type="ARBA" id="ARBA00022517"/>
    </source>
</evidence>